<dbReference type="OrthoDB" id="5290698at2"/>
<name>A0A3A3FZ89_9BURK</name>
<dbReference type="PANTHER" id="PTHR30483">
    <property type="entry name" value="LEUCINE-SPECIFIC-BINDING PROTEIN"/>
    <property type="match status" value="1"/>
</dbReference>
<dbReference type="Pfam" id="PF13458">
    <property type="entry name" value="Peripla_BP_6"/>
    <property type="match status" value="1"/>
</dbReference>
<sequence length="367" mass="40453">MLRAPYRISIYHNWAIQLQLLLDWEDAARLAFEEAFEAGIIDRPVELVSREVWGAPNGSALEVGAAMRDIVANDRVHAMIGLAMTEDCAVLRQEINEKMKIPVLTFAATTGFDGEYCFSAPCGTFMDEAPVIAAFIKSQGFERFAMIHDTSFQGEEYGEALRASARHANLEIACCESINSVAPEAEVIEKLQLAKAAGVEAFAYVGVGMQFKQLAAAFRKLDWNPKLRMTGLTFCGANPGFDGPTQYEGWYGLDQYHEGNETLMKMAVAFQKRFGRDGSHMWAAHGYDEGRVMALALGNASPPSRAGIRAAMEKIRMLPAAVGCPGNHISYGPYDHRGYKGDYFTIRRINEGRNELVGVPSQFLASL</sequence>
<dbReference type="InterPro" id="IPR051010">
    <property type="entry name" value="BCAA_transport"/>
</dbReference>
<evidence type="ECO:0000313" key="4">
    <source>
        <dbReference type="EMBL" id="RJG00675.1"/>
    </source>
</evidence>
<gene>
    <name evidence="4" type="ORF">D3878_02985</name>
</gene>
<proteinExistence type="inferred from homology"/>
<evidence type="ECO:0000256" key="2">
    <source>
        <dbReference type="ARBA" id="ARBA00022729"/>
    </source>
</evidence>
<keyword evidence="5" id="KW-1185">Reference proteome</keyword>
<protein>
    <submittedName>
        <fullName evidence="4">ABC transporter substrate-binding protein</fullName>
    </submittedName>
</protein>
<reference evidence="5" key="1">
    <citation type="submission" date="2018-09" db="EMBL/GenBank/DDBJ databases">
        <authorList>
            <person name="Zhu H."/>
        </authorList>
    </citation>
    <scope>NUCLEOTIDE SEQUENCE [LARGE SCALE GENOMIC DNA]</scope>
    <source>
        <strain evidence="5">K1S02-23</strain>
    </source>
</reference>
<comment type="caution">
    <text evidence="4">The sequence shown here is derived from an EMBL/GenBank/DDBJ whole genome shotgun (WGS) entry which is preliminary data.</text>
</comment>
<dbReference type="AlphaFoldDB" id="A0A3A3FZ89"/>
<dbReference type="InterPro" id="IPR028082">
    <property type="entry name" value="Peripla_BP_I"/>
</dbReference>
<evidence type="ECO:0000256" key="1">
    <source>
        <dbReference type="ARBA" id="ARBA00010062"/>
    </source>
</evidence>
<evidence type="ECO:0000259" key="3">
    <source>
        <dbReference type="Pfam" id="PF13458"/>
    </source>
</evidence>
<dbReference type="Proteomes" id="UP000266327">
    <property type="component" value="Unassembled WGS sequence"/>
</dbReference>
<dbReference type="InterPro" id="IPR028081">
    <property type="entry name" value="Leu-bd"/>
</dbReference>
<dbReference type="PANTHER" id="PTHR30483:SF6">
    <property type="entry name" value="PERIPLASMIC BINDING PROTEIN OF ABC TRANSPORTER FOR NATURAL AMINO ACIDS"/>
    <property type="match status" value="1"/>
</dbReference>
<comment type="similarity">
    <text evidence="1">Belongs to the leucine-binding protein family.</text>
</comment>
<dbReference type="RefSeq" id="WP_119784130.1">
    <property type="nucleotide sequence ID" value="NZ_QYUQ01000002.1"/>
</dbReference>
<organism evidence="4 5">
    <name type="scientific">Noviherbaspirillum sedimenti</name>
    <dbReference type="NCBI Taxonomy" id="2320865"/>
    <lineage>
        <taxon>Bacteria</taxon>
        <taxon>Pseudomonadati</taxon>
        <taxon>Pseudomonadota</taxon>
        <taxon>Betaproteobacteria</taxon>
        <taxon>Burkholderiales</taxon>
        <taxon>Oxalobacteraceae</taxon>
        <taxon>Noviherbaspirillum</taxon>
    </lineage>
</organism>
<feature type="domain" description="Leucine-binding protein" evidence="3">
    <location>
        <begin position="23"/>
        <end position="338"/>
    </location>
</feature>
<dbReference type="EMBL" id="QYUQ01000002">
    <property type="protein sequence ID" value="RJG00675.1"/>
    <property type="molecule type" value="Genomic_DNA"/>
</dbReference>
<keyword evidence="2" id="KW-0732">Signal</keyword>
<evidence type="ECO:0000313" key="5">
    <source>
        <dbReference type="Proteomes" id="UP000266327"/>
    </source>
</evidence>
<dbReference type="Gene3D" id="3.40.50.2300">
    <property type="match status" value="2"/>
</dbReference>
<accession>A0A3A3FZ89</accession>
<dbReference type="SUPFAM" id="SSF53822">
    <property type="entry name" value="Periplasmic binding protein-like I"/>
    <property type="match status" value="1"/>
</dbReference>